<dbReference type="Pfam" id="PF05238">
    <property type="entry name" value="CENP-N"/>
    <property type="match status" value="1"/>
</dbReference>
<evidence type="ECO:0000313" key="3">
    <source>
        <dbReference type="Proteomes" id="UP000095085"/>
    </source>
</evidence>
<dbReference type="GO" id="GO:0007059">
    <property type="term" value="P:chromosome segregation"/>
    <property type="evidence" value="ECO:0007669"/>
    <property type="project" value="InterPro"/>
</dbReference>
<dbReference type="GeneID" id="30993142"/>
<dbReference type="OrthoDB" id="6585699at2759"/>
<organism evidence="2 3">
    <name type="scientific">Hyphopichia burtonii NRRL Y-1933</name>
    <dbReference type="NCBI Taxonomy" id="984485"/>
    <lineage>
        <taxon>Eukaryota</taxon>
        <taxon>Fungi</taxon>
        <taxon>Dikarya</taxon>
        <taxon>Ascomycota</taxon>
        <taxon>Saccharomycotina</taxon>
        <taxon>Pichiomycetes</taxon>
        <taxon>Debaryomycetaceae</taxon>
        <taxon>Hyphopichia</taxon>
    </lineage>
</organism>
<dbReference type="AlphaFoldDB" id="A0A1E4RK17"/>
<proteinExistence type="predicted"/>
<dbReference type="RefSeq" id="XP_020076650.1">
    <property type="nucleotide sequence ID" value="XM_020218592.1"/>
</dbReference>
<dbReference type="Proteomes" id="UP000095085">
    <property type="component" value="Unassembled WGS sequence"/>
</dbReference>
<dbReference type="InterPro" id="IPR007902">
    <property type="entry name" value="Chl4/mis15/CENP-N"/>
</dbReference>
<reference evidence="3" key="1">
    <citation type="submission" date="2016-05" db="EMBL/GenBank/DDBJ databases">
        <title>Comparative genomics of biotechnologically important yeasts.</title>
        <authorList>
            <consortium name="DOE Joint Genome Institute"/>
            <person name="Riley R."/>
            <person name="Haridas S."/>
            <person name="Wolfe K.H."/>
            <person name="Lopes M.R."/>
            <person name="Hittinger C.T."/>
            <person name="Goker M."/>
            <person name="Salamov A."/>
            <person name="Wisecaver J."/>
            <person name="Long T.M."/>
            <person name="Aerts A.L."/>
            <person name="Barry K."/>
            <person name="Choi C."/>
            <person name="Clum A."/>
            <person name="Coughlan A.Y."/>
            <person name="Deshpande S."/>
            <person name="Douglass A.P."/>
            <person name="Hanson S.J."/>
            <person name="Klenk H.-P."/>
            <person name="Labutti K."/>
            <person name="Lapidus A."/>
            <person name="Lindquist E."/>
            <person name="Lipzen A."/>
            <person name="Meier-Kolthoff J.P."/>
            <person name="Ohm R.A."/>
            <person name="Otillar R.P."/>
            <person name="Pangilinan J."/>
            <person name="Peng Y."/>
            <person name="Rokas A."/>
            <person name="Rosa C.A."/>
            <person name="Scheuner C."/>
            <person name="Sibirny A.A."/>
            <person name="Slot J.C."/>
            <person name="Stielow J.B."/>
            <person name="Sun H."/>
            <person name="Kurtzman C.P."/>
            <person name="Blackwell M."/>
            <person name="Grigoriev I.V."/>
            <person name="Jeffries T.W."/>
        </authorList>
    </citation>
    <scope>NUCLEOTIDE SEQUENCE [LARGE SCALE GENOMIC DNA]</scope>
    <source>
        <strain evidence="3">NRRL Y-1933</strain>
    </source>
</reference>
<keyword evidence="3" id="KW-1185">Reference proteome</keyword>
<dbReference type="Gene3D" id="3.10.20.720">
    <property type="match status" value="1"/>
</dbReference>
<dbReference type="STRING" id="984485.A0A1E4RK17"/>
<evidence type="ECO:0000313" key="2">
    <source>
        <dbReference type="EMBL" id="ODV67583.1"/>
    </source>
</evidence>
<protein>
    <submittedName>
        <fullName evidence="2">CHL4-domain-containing protein</fullName>
    </submittedName>
</protein>
<sequence length="478" mass="54415">MSSKRRTVRASGKNVLPNTYIPVLSKKVLTNFLSRLPKLSLIELVNLWPKLANTQPHLDKENHRGNQKEYNALVSKASQQMKVSQSRWPKRRIIDEILFEYWNKGLNLLQMSQVDCQLIVDRPNAFHWILSTVRDGNDKEVSILLNPKNFLHSLTKDLSSLFINNIYVCRHPLFPLIIIRIQVFDLQPTIALQSSTKPHISSHKPYFLAIPLNSPHIIHTPGDDMITNIVMQTVERSLPQNPMNLLRLITDDKQKPIRSLESMHILKGSSRFANSLGVWSSYADGVADILPLDKIEGHATLKEIEQQKQLENETSEEAAMTHLKELANLRFKGSKSGKMKSSKLYDDNKTTEQRRSKRIMHLTNEIDGESSDEESTEKSEFTSIAPIQYAEFLIKEPFADKDQSTNEFQQSEDENETNSFIKLKLTGTDVFAGLHELSVLTTNEHEKILDPTTIPGWLTGEDGRSNGIVKNGNFIPTD</sequence>
<gene>
    <name evidence="2" type="ORF">HYPBUDRAFT_10784</name>
</gene>
<feature type="compositionally biased region" description="Acidic residues" evidence="1">
    <location>
        <begin position="366"/>
        <end position="375"/>
    </location>
</feature>
<accession>A0A1E4RK17</accession>
<name>A0A1E4RK17_9ASCO</name>
<evidence type="ECO:0000256" key="1">
    <source>
        <dbReference type="SAM" id="MobiDB-lite"/>
    </source>
</evidence>
<dbReference type="EMBL" id="KV454540">
    <property type="protein sequence ID" value="ODV67583.1"/>
    <property type="molecule type" value="Genomic_DNA"/>
</dbReference>
<feature type="compositionally biased region" description="Basic and acidic residues" evidence="1">
    <location>
        <begin position="343"/>
        <end position="354"/>
    </location>
</feature>
<dbReference type="GO" id="GO:0034080">
    <property type="term" value="P:CENP-A containing chromatin assembly"/>
    <property type="evidence" value="ECO:0007669"/>
    <property type="project" value="InterPro"/>
</dbReference>
<feature type="region of interest" description="Disordered" evidence="1">
    <location>
        <begin position="333"/>
        <end position="380"/>
    </location>
</feature>